<organism evidence="1 2">
    <name type="scientific">Araneus ventricosus</name>
    <name type="common">Orbweaver spider</name>
    <name type="synonym">Epeira ventricosa</name>
    <dbReference type="NCBI Taxonomy" id="182803"/>
    <lineage>
        <taxon>Eukaryota</taxon>
        <taxon>Metazoa</taxon>
        <taxon>Ecdysozoa</taxon>
        <taxon>Arthropoda</taxon>
        <taxon>Chelicerata</taxon>
        <taxon>Arachnida</taxon>
        <taxon>Araneae</taxon>
        <taxon>Araneomorphae</taxon>
        <taxon>Entelegynae</taxon>
        <taxon>Araneoidea</taxon>
        <taxon>Araneidae</taxon>
        <taxon>Araneus</taxon>
    </lineage>
</organism>
<proteinExistence type="predicted"/>
<dbReference type="Gene3D" id="3.30.420.10">
    <property type="entry name" value="Ribonuclease H-like superfamily/Ribonuclease H"/>
    <property type="match status" value="1"/>
</dbReference>
<dbReference type="OrthoDB" id="9996331at2759"/>
<dbReference type="GO" id="GO:0003676">
    <property type="term" value="F:nucleic acid binding"/>
    <property type="evidence" value="ECO:0007669"/>
    <property type="project" value="InterPro"/>
</dbReference>
<evidence type="ECO:0000313" key="1">
    <source>
        <dbReference type="EMBL" id="GBM53828.1"/>
    </source>
</evidence>
<comment type="caution">
    <text evidence="1">The sequence shown here is derived from an EMBL/GenBank/DDBJ whole genome shotgun (WGS) entry which is preliminary data.</text>
</comment>
<gene>
    <name evidence="1" type="ORF">AVEN_24104_1</name>
</gene>
<keyword evidence="2" id="KW-1185">Reference proteome</keyword>
<sequence length="115" mass="13028">MQVSMQGDQLCVSPSMDDREGPAYVGHTHLHVVHGGTLTDVRYRDEILDPYVSPYAGAIGNVFILMDDNARPHRSVIVEDYDEGDDLERMEWSAQSPDLNELEDLWDYQDKASCL</sequence>
<dbReference type="EMBL" id="BGPR01001434">
    <property type="protein sequence ID" value="GBM53828.1"/>
    <property type="molecule type" value="Genomic_DNA"/>
</dbReference>
<dbReference type="InterPro" id="IPR036397">
    <property type="entry name" value="RNaseH_sf"/>
</dbReference>
<evidence type="ECO:0000313" key="2">
    <source>
        <dbReference type="Proteomes" id="UP000499080"/>
    </source>
</evidence>
<protein>
    <recommendedName>
        <fullName evidence="3">Tc1-like transposase DDE domain-containing protein</fullName>
    </recommendedName>
</protein>
<dbReference type="AlphaFoldDB" id="A0A4Y2GMW6"/>
<reference evidence="1 2" key="1">
    <citation type="journal article" date="2019" name="Sci. Rep.">
        <title>Orb-weaving spider Araneus ventricosus genome elucidates the spidroin gene catalogue.</title>
        <authorList>
            <person name="Kono N."/>
            <person name="Nakamura H."/>
            <person name="Ohtoshi R."/>
            <person name="Moran D.A.P."/>
            <person name="Shinohara A."/>
            <person name="Yoshida Y."/>
            <person name="Fujiwara M."/>
            <person name="Mori M."/>
            <person name="Tomita M."/>
            <person name="Arakawa K."/>
        </authorList>
    </citation>
    <scope>NUCLEOTIDE SEQUENCE [LARGE SCALE GENOMIC DNA]</scope>
</reference>
<name>A0A4Y2GMW6_ARAVE</name>
<dbReference type="Proteomes" id="UP000499080">
    <property type="component" value="Unassembled WGS sequence"/>
</dbReference>
<evidence type="ECO:0008006" key="3">
    <source>
        <dbReference type="Google" id="ProtNLM"/>
    </source>
</evidence>
<accession>A0A4Y2GMW6</accession>